<organism evidence="5 7">
    <name type="scientific">Streptococcus zhangguiae</name>
    <dbReference type="NCBI Taxonomy" id="2664091"/>
    <lineage>
        <taxon>Bacteria</taxon>
        <taxon>Bacillati</taxon>
        <taxon>Bacillota</taxon>
        <taxon>Bacilli</taxon>
        <taxon>Lactobacillales</taxon>
        <taxon>Streptococcaceae</taxon>
        <taxon>Streptococcus</taxon>
    </lineage>
</organism>
<dbReference type="Pfam" id="PF17802">
    <property type="entry name" value="SpaA"/>
    <property type="match status" value="3"/>
</dbReference>
<feature type="transmembrane region" description="Helical" evidence="2">
    <location>
        <begin position="7"/>
        <end position="26"/>
    </location>
</feature>
<accession>A0A6I4RGI3</accession>
<dbReference type="InterPro" id="IPR013783">
    <property type="entry name" value="Ig-like_fold"/>
</dbReference>
<dbReference type="Proteomes" id="UP000435423">
    <property type="component" value="Unassembled WGS sequence"/>
</dbReference>
<feature type="domain" description="SpaA-like prealbumin fold" evidence="3">
    <location>
        <begin position="1283"/>
        <end position="1375"/>
    </location>
</feature>
<keyword evidence="6" id="KW-1185">Reference proteome</keyword>
<dbReference type="RefSeq" id="WP_154608873.1">
    <property type="nucleotide sequence ID" value="NZ_CP072115.1"/>
</dbReference>
<feature type="region of interest" description="Disordered" evidence="1">
    <location>
        <begin position="316"/>
        <end position="338"/>
    </location>
</feature>
<evidence type="ECO:0000313" key="5">
    <source>
        <dbReference type="EMBL" id="MWV57010.1"/>
    </source>
</evidence>
<comment type="caution">
    <text evidence="5">The sequence shown here is derived from an EMBL/GenBank/DDBJ whole genome shotgun (WGS) entry which is preliminary data.</text>
</comment>
<evidence type="ECO:0000256" key="1">
    <source>
        <dbReference type="SAM" id="MobiDB-lite"/>
    </source>
</evidence>
<name>A0A6I4RGI3_9STRE</name>
<dbReference type="SUPFAM" id="SSF49478">
    <property type="entry name" value="Cna protein B-type domain"/>
    <property type="match status" value="1"/>
</dbReference>
<keyword evidence="2" id="KW-0472">Membrane</keyword>
<evidence type="ECO:0000313" key="4">
    <source>
        <dbReference type="EMBL" id="MTB65076.1"/>
    </source>
</evidence>
<dbReference type="EMBL" id="WUBJ01000011">
    <property type="protein sequence ID" value="MWV57010.1"/>
    <property type="molecule type" value="Genomic_DNA"/>
</dbReference>
<dbReference type="Proteomes" id="UP000435060">
    <property type="component" value="Unassembled WGS sequence"/>
</dbReference>
<dbReference type="EMBL" id="WLCG01000012">
    <property type="protein sequence ID" value="MTB65076.1"/>
    <property type="molecule type" value="Genomic_DNA"/>
</dbReference>
<reference evidence="4 6" key="2">
    <citation type="submission" date="2019-11" db="EMBL/GenBank/DDBJ databases">
        <title>Streptococcis sp. isolated from the respiratory tract of Marmot.</title>
        <authorList>
            <person name="Zhang G."/>
        </authorList>
    </citation>
    <scope>NUCLEOTIDE SEQUENCE [LARGE SCALE GENOMIC DNA]</scope>
    <source>
        <strain evidence="4">Zg-86</strain>
        <strain evidence="6">zg-86</strain>
    </source>
</reference>
<sequence length="1444" mass="159651">MFYRKKILIISTIFILLLSIIPYNLVKAVDDITGKKVDAFYTSLNNNQTIRSGETAIYRLDFYASGIDETSNEPIGLEIKLPSNENGKTSLASDLEDLKLADQVPVYDETTNSLKYTFDNLTTGQAYNVTLRVNTQNGTIPNGTALKTEAIFTQGAREITRKPAQVTVTSDTQVALSKTYAYTVGHENESNYTPKVGDTVVWKGKVEVPKSEFGQAFIKEGSQIVVSDIIQGGQTYISANANGATINRNGSTVSLRFNAPSLMEQLAAQNDSNRTNIFEREVEVRTRVNDFNGQLTSLKNKLSASFTNISDQTIRTESNEAQVSSGKPDNPSAVSPNGTVLVGTNLGPLDASGRLAGTTISNGRISGYNPNPTVPDTATLSFKMIWRPGYRSTDDRINGRKPSDYYIKTDQDFFGNPIFTKYPDNNIGFELPRRVFIDYEWIDMYRKVDDALILQEIYIYEPVRMMYIDQPSRPMASLPKTVVRMTVTDLNGNVLRTQNVDVDWKKLQSKDVLNSFTAPDYDQGGVVVLNRDDLKLNPGERVSQYDVLFQNNGSRPRLPREFWTNVADKYTIKPGTNRVVKNESWATFDTEGASLYLRTGNNRYTGVGGYFTRDAAGGTGDTTSTFGARTANVYATTQPNPIIDVAVGLKTADGNVVTAGIPQADGSVSEKGKNRLSLTLTNRHPSLVEATGPISMTASLPPGVTLDRSNPNWKVTLYQKGGKEKKVINIDGTNAQFATGKNAQGGETLIFTWKDSNAKLQVNDRIEVEINANVASTVDPNFTIEGYGNVGNPDFSVPTGALDPIIDTMDIDGDGNTSEKLAIAKANYKLADSRDLQIKKLVKGELDKDYSTFGHTRVGGMIDYRLNITNTTGDVIRRMGFMDVLPNINDTAVTNTRQRGSKFRPSLTGPITVPAEWQDKVTVYYTTVATPSRGDLYAKVDYPEGASQPDAVNAEEPNWQTGDAITDWSAVTAFKVELNDGVAWIPGQGIHMDFKMKAPENPDASVTDPSINEKERAAWNSFSVTTNGLFAVEPEKVGVALEPVVQKHRLKIIKVNEQGEKIPDSKTRFSIKKSKDSDAPVYNGQEARLGQNDGGEFLFDNKKNKFEAGTYYIVEEIAPVGYVKLKEPIELTISERGEVTVQKEYQDMVTIQRDGNSDIIELRVKNERRKLTLKKVSEADNNQVLSGAAYTLYERNGRTEIATQTTGEDGLLVFEGLELGKIYKLKEKIAPAGYLLNETVYEIKVAQDGTITVTNPDDLLSTESSLEGHLKIVAKDKPVPKYNLKIVKVDERDEKIKDSTTRFAIRQTKDPKGPVYNGQQGNLRQNGGGEGLFDNKGQKFEPGVYYIHEDNAPSGYMPLPEPIEFTISETGEFSVQKAYKDIVRLTKEEGTDVIEVRVKNFKPGEFPHTGGIGMSFFIGTGLTLMLLSSLFLMKWKPRGRRYAR</sequence>
<feature type="domain" description="SpaA-like prealbumin fold" evidence="3">
    <location>
        <begin position="1170"/>
        <end position="1254"/>
    </location>
</feature>
<protein>
    <recommendedName>
        <fullName evidence="3">SpaA-like prealbumin fold domain-containing protein</fullName>
    </recommendedName>
</protein>
<feature type="transmembrane region" description="Helical" evidence="2">
    <location>
        <begin position="1412"/>
        <end position="1432"/>
    </location>
</feature>
<keyword evidence="2" id="KW-0812">Transmembrane</keyword>
<proteinExistence type="predicted"/>
<reference evidence="5 7" key="1">
    <citation type="submission" date="2019-10" db="EMBL/GenBank/DDBJ databases">
        <title>Streptococcis sp, isolated from the respiratory tract of Marmot.</title>
        <authorList>
            <person name="Zhang G."/>
        </authorList>
    </citation>
    <scope>NUCLEOTIDE SEQUENCE [LARGE SCALE GENOMIC DNA]</scope>
    <source>
        <strain evidence="7">zg-70</strain>
        <strain evidence="5">Zg-70</strain>
    </source>
</reference>
<dbReference type="InterPro" id="IPR041033">
    <property type="entry name" value="SpaA_PFL_dom_1"/>
</dbReference>
<evidence type="ECO:0000256" key="2">
    <source>
        <dbReference type="SAM" id="Phobius"/>
    </source>
</evidence>
<evidence type="ECO:0000313" key="7">
    <source>
        <dbReference type="Proteomes" id="UP000435423"/>
    </source>
</evidence>
<gene>
    <name evidence="4" type="ORF">GGG87_08715</name>
    <name evidence="5" type="ORF">GGH11_08475</name>
</gene>
<dbReference type="Gene3D" id="2.60.40.10">
    <property type="entry name" value="Immunoglobulins"/>
    <property type="match status" value="3"/>
</dbReference>
<evidence type="ECO:0000259" key="3">
    <source>
        <dbReference type="Pfam" id="PF17802"/>
    </source>
</evidence>
<evidence type="ECO:0000313" key="6">
    <source>
        <dbReference type="Proteomes" id="UP000435060"/>
    </source>
</evidence>
<keyword evidence="2" id="KW-1133">Transmembrane helix</keyword>
<feature type="domain" description="SpaA-like prealbumin fold" evidence="3">
    <location>
        <begin position="1049"/>
        <end position="1142"/>
    </location>
</feature>